<evidence type="ECO:0008006" key="4">
    <source>
        <dbReference type="Google" id="ProtNLM"/>
    </source>
</evidence>
<evidence type="ECO:0000313" key="3">
    <source>
        <dbReference type="Proteomes" id="UP001497480"/>
    </source>
</evidence>
<reference evidence="2 3" key="1">
    <citation type="submission" date="2024-03" db="EMBL/GenBank/DDBJ databases">
        <authorList>
            <person name="Martinez-Hernandez J."/>
        </authorList>
    </citation>
    <scope>NUCLEOTIDE SEQUENCE [LARGE SCALE GENOMIC DNA]</scope>
</reference>
<dbReference type="AlphaFoldDB" id="A0AAV1WKG4"/>
<keyword evidence="1" id="KW-0472">Membrane</keyword>
<keyword evidence="1" id="KW-1133">Transmembrane helix</keyword>
<gene>
    <name evidence="2" type="ORF">LLUT_LOCUS10845</name>
</gene>
<keyword evidence="3" id="KW-1185">Reference proteome</keyword>
<evidence type="ECO:0000313" key="2">
    <source>
        <dbReference type="EMBL" id="CAL0309785.1"/>
    </source>
</evidence>
<protein>
    <recommendedName>
        <fullName evidence="4">Transmembrane protein</fullName>
    </recommendedName>
</protein>
<sequence>MALSSTRILFIVPHLLLIIITIFATFQSEVASRPLTLNHHQSRVYELHPQALVRGSAPGSCPGGSGLHDCGGNNHE</sequence>
<accession>A0AAV1WKG4</accession>
<evidence type="ECO:0000256" key="1">
    <source>
        <dbReference type="SAM" id="Phobius"/>
    </source>
</evidence>
<dbReference type="Proteomes" id="UP001497480">
    <property type="component" value="Unassembled WGS sequence"/>
</dbReference>
<organism evidence="2 3">
    <name type="scientific">Lupinus luteus</name>
    <name type="common">European yellow lupine</name>
    <dbReference type="NCBI Taxonomy" id="3873"/>
    <lineage>
        <taxon>Eukaryota</taxon>
        <taxon>Viridiplantae</taxon>
        <taxon>Streptophyta</taxon>
        <taxon>Embryophyta</taxon>
        <taxon>Tracheophyta</taxon>
        <taxon>Spermatophyta</taxon>
        <taxon>Magnoliopsida</taxon>
        <taxon>eudicotyledons</taxon>
        <taxon>Gunneridae</taxon>
        <taxon>Pentapetalae</taxon>
        <taxon>rosids</taxon>
        <taxon>fabids</taxon>
        <taxon>Fabales</taxon>
        <taxon>Fabaceae</taxon>
        <taxon>Papilionoideae</taxon>
        <taxon>50 kb inversion clade</taxon>
        <taxon>genistoids sensu lato</taxon>
        <taxon>core genistoids</taxon>
        <taxon>Genisteae</taxon>
        <taxon>Lupinus</taxon>
    </lineage>
</organism>
<name>A0AAV1WKG4_LUPLU</name>
<comment type="caution">
    <text evidence="2">The sequence shown here is derived from an EMBL/GenBank/DDBJ whole genome shotgun (WGS) entry which is preliminary data.</text>
</comment>
<feature type="transmembrane region" description="Helical" evidence="1">
    <location>
        <begin position="6"/>
        <end position="26"/>
    </location>
</feature>
<proteinExistence type="predicted"/>
<keyword evidence="1" id="KW-0812">Transmembrane</keyword>
<dbReference type="EMBL" id="CAXHTB010000007">
    <property type="protein sequence ID" value="CAL0309785.1"/>
    <property type="molecule type" value="Genomic_DNA"/>
</dbReference>